<dbReference type="EMBL" id="RBXO01000001">
    <property type="protein sequence ID" value="RKT55423.1"/>
    <property type="molecule type" value="Genomic_DNA"/>
</dbReference>
<dbReference type="Pfam" id="PF04542">
    <property type="entry name" value="Sigma70_r2"/>
    <property type="match status" value="1"/>
</dbReference>
<evidence type="ECO:0000313" key="9">
    <source>
        <dbReference type="EMBL" id="RKT55423.1"/>
    </source>
</evidence>
<evidence type="ECO:0000256" key="6">
    <source>
        <dbReference type="SAM" id="MobiDB-lite"/>
    </source>
</evidence>
<dbReference type="Gene3D" id="1.10.10.1320">
    <property type="entry name" value="Anti-sigma factor, zinc-finger domain"/>
    <property type="match status" value="1"/>
</dbReference>
<dbReference type="SUPFAM" id="SSF88946">
    <property type="entry name" value="Sigma2 domain of RNA polymerase sigma factors"/>
    <property type="match status" value="1"/>
</dbReference>
<feature type="region of interest" description="Disordered" evidence="6">
    <location>
        <begin position="345"/>
        <end position="458"/>
    </location>
</feature>
<name>A0A495W435_9PSEU</name>
<reference evidence="9 10" key="1">
    <citation type="submission" date="2018-10" db="EMBL/GenBank/DDBJ databases">
        <title>Sequencing the genomes of 1000 actinobacteria strains.</title>
        <authorList>
            <person name="Klenk H.-P."/>
        </authorList>
    </citation>
    <scope>NUCLEOTIDE SEQUENCE [LARGE SCALE GENOMIC DNA]</scope>
    <source>
        <strain evidence="9 10">DSM 43800</strain>
    </source>
</reference>
<dbReference type="InterPro" id="IPR007627">
    <property type="entry name" value="RNA_pol_sigma70_r2"/>
</dbReference>
<dbReference type="InterPro" id="IPR014284">
    <property type="entry name" value="RNA_pol_sigma-70_dom"/>
</dbReference>
<evidence type="ECO:0000259" key="7">
    <source>
        <dbReference type="Pfam" id="PF04542"/>
    </source>
</evidence>
<evidence type="ECO:0000256" key="5">
    <source>
        <dbReference type="ARBA" id="ARBA00023163"/>
    </source>
</evidence>
<dbReference type="InterPro" id="IPR041916">
    <property type="entry name" value="Anti_sigma_zinc_sf"/>
</dbReference>
<evidence type="ECO:0000313" key="10">
    <source>
        <dbReference type="Proteomes" id="UP000282084"/>
    </source>
</evidence>
<dbReference type="PANTHER" id="PTHR43133:SF8">
    <property type="entry name" value="RNA POLYMERASE SIGMA FACTOR HI_1459-RELATED"/>
    <property type="match status" value="1"/>
</dbReference>
<evidence type="ECO:0000256" key="4">
    <source>
        <dbReference type="ARBA" id="ARBA00023125"/>
    </source>
</evidence>
<keyword evidence="10" id="KW-1185">Reference proteome</keyword>
<dbReference type="GO" id="GO:0006352">
    <property type="term" value="P:DNA-templated transcription initiation"/>
    <property type="evidence" value="ECO:0007669"/>
    <property type="project" value="InterPro"/>
</dbReference>
<keyword evidence="4" id="KW-0238">DNA-binding</keyword>
<keyword evidence="2" id="KW-0805">Transcription regulation</keyword>
<dbReference type="Gene3D" id="1.10.1740.10">
    <property type="match status" value="1"/>
</dbReference>
<dbReference type="SUPFAM" id="SSF88659">
    <property type="entry name" value="Sigma3 and sigma4 domains of RNA polymerase sigma factors"/>
    <property type="match status" value="1"/>
</dbReference>
<comment type="caution">
    <text evidence="9">The sequence shown here is derived from an EMBL/GenBank/DDBJ whole genome shotgun (WGS) entry which is preliminary data.</text>
</comment>
<dbReference type="Pfam" id="PF13490">
    <property type="entry name" value="zf-HC2"/>
    <property type="match status" value="1"/>
</dbReference>
<gene>
    <name evidence="9" type="ORF">C8E97_4091</name>
</gene>
<feature type="compositionally biased region" description="Pro residues" evidence="6">
    <location>
        <begin position="345"/>
        <end position="361"/>
    </location>
</feature>
<dbReference type="AlphaFoldDB" id="A0A495W435"/>
<dbReference type="RefSeq" id="WP_121007124.1">
    <property type="nucleotide sequence ID" value="NZ_RBXO01000001.1"/>
</dbReference>
<keyword evidence="3" id="KW-0731">Sigma factor</keyword>
<feature type="domain" description="RNA polymerase sigma-70 region 2" evidence="7">
    <location>
        <begin position="61"/>
        <end position="129"/>
    </location>
</feature>
<keyword evidence="5" id="KW-0804">Transcription</keyword>
<evidence type="ECO:0000256" key="3">
    <source>
        <dbReference type="ARBA" id="ARBA00023082"/>
    </source>
</evidence>
<dbReference type="Proteomes" id="UP000282084">
    <property type="component" value="Unassembled WGS sequence"/>
</dbReference>
<feature type="compositionally biased region" description="Low complexity" evidence="6">
    <location>
        <begin position="362"/>
        <end position="438"/>
    </location>
</feature>
<dbReference type="InterPro" id="IPR013324">
    <property type="entry name" value="RNA_pol_sigma_r3/r4-like"/>
</dbReference>
<dbReference type="InterPro" id="IPR036388">
    <property type="entry name" value="WH-like_DNA-bd_sf"/>
</dbReference>
<dbReference type="Gene3D" id="1.10.10.10">
    <property type="entry name" value="Winged helix-like DNA-binding domain superfamily/Winged helix DNA-binding domain"/>
    <property type="match status" value="1"/>
</dbReference>
<dbReference type="NCBIfam" id="TIGR02937">
    <property type="entry name" value="sigma70-ECF"/>
    <property type="match status" value="1"/>
</dbReference>
<dbReference type="InterPro" id="IPR039425">
    <property type="entry name" value="RNA_pol_sigma-70-like"/>
</dbReference>
<evidence type="ECO:0000256" key="2">
    <source>
        <dbReference type="ARBA" id="ARBA00023015"/>
    </source>
</evidence>
<comment type="similarity">
    <text evidence="1">Belongs to the sigma-70 factor family. ECF subfamily.</text>
</comment>
<evidence type="ECO:0000259" key="8">
    <source>
        <dbReference type="Pfam" id="PF13490"/>
    </source>
</evidence>
<dbReference type="InterPro" id="IPR027383">
    <property type="entry name" value="Znf_put"/>
</dbReference>
<accession>A0A495W435</accession>
<proteinExistence type="inferred from homology"/>
<dbReference type="OrthoDB" id="4990598at2"/>
<dbReference type="GO" id="GO:0016987">
    <property type="term" value="F:sigma factor activity"/>
    <property type="evidence" value="ECO:0007669"/>
    <property type="project" value="UniProtKB-KW"/>
</dbReference>
<dbReference type="GO" id="GO:0003677">
    <property type="term" value="F:DNA binding"/>
    <property type="evidence" value="ECO:0007669"/>
    <property type="project" value="UniProtKB-KW"/>
</dbReference>
<organism evidence="9 10">
    <name type="scientific">Saccharothrix australiensis</name>
    <dbReference type="NCBI Taxonomy" id="2072"/>
    <lineage>
        <taxon>Bacteria</taxon>
        <taxon>Bacillati</taxon>
        <taxon>Actinomycetota</taxon>
        <taxon>Actinomycetes</taxon>
        <taxon>Pseudonocardiales</taxon>
        <taxon>Pseudonocardiaceae</taxon>
        <taxon>Saccharothrix</taxon>
    </lineage>
</organism>
<dbReference type="PANTHER" id="PTHR43133">
    <property type="entry name" value="RNA POLYMERASE ECF-TYPE SIGMA FACTO"/>
    <property type="match status" value="1"/>
</dbReference>
<evidence type="ECO:0000256" key="1">
    <source>
        <dbReference type="ARBA" id="ARBA00010641"/>
    </source>
</evidence>
<protein>
    <submittedName>
        <fullName evidence="9">RNA polymerase sigma factor (Sigma-70 family)</fullName>
    </submittedName>
</protein>
<feature type="domain" description="Putative zinc-finger" evidence="8">
    <location>
        <begin position="230"/>
        <end position="264"/>
    </location>
</feature>
<sequence>MIGQPDEHEVERWLTADPAALRHDLDRALRPEVGPHPSPPPSDVELVEAVRGGAVQAYGRLYERHVRAARNLARSLVRSEAEADDLVSEAFAKVLGTLRSGGGPESAFRPYLLTALRHAAYDRARRDRRLRLADDVAAVPEVERTTSVPFQDPALAMLERSLASRAFASLPERWQAVLWHTEIEGQSPAEVAPRLGLTTNGVSALAHRAREGLRKAYLQAHLARSPSGRCRATVAKLGAWTRRGLARRETTQVEAHLDRCDDCRALADELADVNGTLRAFVAPLVLGPGAAGYLAATAGPAKAGVAAATGAGAAAHSATSTAQWLGAAASATAVVLATTLGVGPGPEPVRPPAAAPTPASPHPTTGPGAATTTAPAASTAATPGAAASTTATAPTGTSGTTDAPGAPGAPGASERQPPGTSAAPPSAAEPLAPVVPAGFALPTGGPPTEFPVTLRNTGSGGAPAPTLVLALPDGVRVVGPGGNLVAGPLVRFDGAADRRVGCPAGQGSVTCAADQGLAAGASVTFVFRLLAGPKAVGGTISGTVTAGALPATRITVPVTITPKK</sequence>
<dbReference type="InterPro" id="IPR013325">
    <property type="entry name" value="RNA_pol_sigma_r2"/>
</dbReference>